<evidence type="ECO:0000313" key="2">
    <source>
        <dbReference type="EMBL" id="CAE7358864.1"/>
    </source>
</evidence>
<proteinExistence type="predicted"/>
<evidence type="ECO:0000313" key="3">
    <source>
        <dbReference type="Proteomes" id="UP000604046"/>
    </source>
</evidence>
<dbReference type="AlphaFoldDB" id="A0A812Q6W7"/>
<keyword evidence="3" id="KW-1185">Reference proteome</keyword>
<feature type="region of interest" description="Disordered" evidence="1">
    <location>
        <begin position="21"/>
        <end position="64"/>
    </location>
</feature>
<organism evidence="2 3">
    <name type="scientific">Symbiodinium natans</name>
    <dbReference type="NCBI Taxonomy" id="878477"/>
    <lineage>
        <taxon>Eukaryota</taxon>
        <taxon>Sar</taxon>
        <taxon>Alveolata</taxon>
        <taxon>Dinophyceae</taxon>
        <taxon>Suessiales</taxon>
        <taxon>Symbiodiniaceae</taxon>
        <taxon>Symbiodinium</taxon>
    </lineage>
</organism>
<evidence type="ECO:0000256" key="1">
    <source>
        <dbReference type="SAM" id="MobiDB-lite"/>
    </source>
</evidence>
<dbReference type="EMBL" id="CAJNDS010002169">
    <property type="protein sequence ID" value="CAE7358864.1"/>
    <property type="molecule type" value="Genomic_DNA"/>
</dbReference>
<dbReference type="Proteomes" id="UP000604046">
    <property type="component" value="Unassembled WGS sequence"/>
</dbReference>
<gene>
    <name evidence="2" type="ORF">SNAT2548_LOCUS19208</name>
</gene>
<feature type="compositionally biased region" description="Basic and acidic residues" evidence="1">
    <location>
        <begin position="31"/>
        <end position="53"/>
    </location>
</feature>
<feature type="compositionally biased region" description="Basic and acidic residues" evidence="1">
    <location>
        <begin position="125"/>
        <end position="136"/>
    </location>
</feature>
<accession>A0A812Q6W7</accession>
<comment type="caution">
    <text evidence="2">The sequence shown here is derived from an EMBL/GenBank/DDBJ whole genome shotgun (WGS) entry which is preliminary data.</text>
</comment>
<name>A0A812Q6W7_9DINO</name>
<feature type="region of interest" description="Disordered" evidence="1">
    <location>
        <begin position="108"/>
        <end position="136"/>
    </location>
</feature>
<protein>
    <submittedName>
        <fullName evidence="2">Uncharacterized protein</fullName>
    </submittedName>
</protein>
<sequence>MATPARQPLCSSTRICEETPEKVTRATKCPKQTDSKKRAKDSEQPDEELKLPEPEASGKGAGAKKCDEVLKLTIQEGPEGPTFQMDGQSYLVTDVAALLELGTVVTSSSTKRSLASFRRHRAQGKKPEDADGHMVE</sequence>
<reference evidence="2" key="1">
    <citation type="submission" date="2021-02" db="EMBL/GenBank/DDBJ databases">
        <authorList>
            <person name="Dougan E. K."/>
            <person name="Rhodes N."/>
            <person name="Thang M."/>
            <person name="Chan C."/>
        </authorList>
    </citation>
    <scope>NUCLEOTIDE SEQUENCE</scope>
</reference>